<dbReference type="Pfam" id="PF13188">
    <property type="entry name" value="PAS_8"/>
    <property type="match status" value="1"/>
</dbReference>
<dbReference type="InterPro" id="IPR000014">
    <property type="entry name" value="PAS"/>
</dbReference>
<dbReference type="SUPFAM" id="SSF55073">
    <property type="entry name" value="Nucleotide cyclase"/>
    <property type="match status" value="1"/>
</dbReference>
<dbReference type="InterPro" id="IPR013655">
    <property type="entry name" value="PAS_fold_3"/>
</dbReference>
<evidence type="ECO:0000259" key="2">
    <source>
        <dbReference type="PROSITE" id="PS50883"/>
    </source>
</evidence>
<dbReference type="Gene3D" id="3.30.70.270">
    <property type="match status" value="1"/>
</dbReference>
<dbReference type="InterPro" id="IPR029787">
    <property type="entry name" value="Nucleotide_cyclase"/>
</dbReference>
<dbReference type="NCBIfam" id="TIGR00229">
    <property type="entry name" value="sensory_box"/>
    <property type="match status" value="2"/>
</dbReference>
<dbReference type="Pfam" id="PF00563">
    <property type="entry name" value="EAL"/>
    <property type="match status" value="1"/>
</dbReference>
<organism evidence="4 5">
    <name type="scientific">Rhizobium soli</name>
    <dbReference type="NCBI Taxonomy" id="424798"/>
    <lineage>
        <taxon>Bacteria</taxon>
        <taxon>Pseudomonadati</taxon>
        <taxon>Pseudomonadota</taxon>
        <taxon>Alphaproteobacteria</taxon>
        <taxon>Hyphomicrobiales</taxon>
        <taxon>Rhizobiaceae</taxon>
        <taxon>Rhizobium/Agrobacterium group</taxon>
        <taxon>Rhizobium</taxon>
    </lineage>
</organism>
<dbReference type="SMART" id="SM00052">
    <property type="entry name" value="EAL"/>
    <property type="match status" value="1"/>
</dbReference>
<dbReference type="Pfam" id="PF08448">
    <property type="entry name" value="PAS_4"/>
    <property type="match status" value="1"/>
</dbReference>
<dbReference type="CDD" id="cd00130">
    <property type="entry name" value="PAS"/>
    <property type="match status" value="3"/>
</dbReference>
<dbReference type="InterPro" id="IPR035965">
    <property type="entry name" value="PAS-like_dom_sf"/>
</dbReference>
<dbReference type="InterPro" id="IPR001633">
    <property type="entry name" value="EAL_dom"/>
</dbReference>
<accession>A0A7X0JM26</accession>
<protein>
    <submittedName>
        <fullName evidence="4">Diguanylate cyclase (GGDEF)-like protein/PAS domain S-box-containing protein</fullName>
    </submittedName>
</protein>
<evidence type="ECO:0000259" key="1">
    <source>
        <dbReference type="PROSITE" id="PS50112"/>
    </source>
</evidence>
<dbReference type="PROSITE" id="PS50883">
    <property type="entry name" value="EAL"/>
    <property type="match status" value="1"/>
</dbReference>
<dbReference type="InterPro" id="IPR013656">
    <property type="entry name" value="PAS_4"/>
</dbReference>
<dbReference type="SUPFAM" id="SSF141868">
    <property type="entry name" value="EAL domain-like"/>
    <property type="match status" value="1"/>
</dbReference>
<dbReference type="Gene3D" id="3.20.20.450">
    <property type="entry name" value="EAL domain"/>
    <property type="match status" value="1"/>
</dbReference>
<dbReference type="SMART" id="SM00091">
    <property type="entry name" value="PAS"/>
    <property type="match status" value="2"/>
</dbReference>
<feature type="domain" description="EAL" evidence="2">
    <location>
        <begin position="1"/>
        <end position="249"/>
    </location>
</feature>
<dbReference type="PROSITE" id="PS50112">
    <property type="entry name" value="PAS"/>
    <property type="match status" value="1"/>
</dbReference>
<keyword evidence="5" id="KW-1185">Reference proteome</keyword>
<dbReference type="InterPro" id="IPR001610">
    <property type="entry name" value="PAC"/>
</dbReference>
<comment type="caution">
    <text evidence="4">The sequence shown here is derived from an EMBL/GenBank/DDBJ whole genome shotgun (WGS) entry which is preliminary data.</text>
</comment>
<dbReference type="Pfam" id="PF08447">
    <property type="entry name" value="PAS_3"/>
    <property type="match status" value="1"/>
</dbReference>
<feature type="domain" description="PAS" evidence="1">
    <location>
        <begin position="265"/>
        <end position="335"/>
    </location>
</feature>
<dbReference type="PANTHER" id="PTHR44757">
    <property type="entry name" value="DIGUANYLATE CYCLASE DGCP"/>
    <property type="match status" value="1"/>
</dbReference>
<dbReference type="CDD" id="cd01949">
    <property type="entry name" value="GGDEF"/>
    <property type="match status" value="1"/>
</dbReference>
<dbReference type="Gene3D" id="3.30.450.20">
    <property type="entry name" value="PAS domain"/>
    <property type="match status" value="3"/>
</dbReference>
<dbReference type="Pfam" id="PF00990">
    <property type="entry name" value="GGDEF"/>
    <property type="match status" value="1"/>
</dbReference>
<evidence type="ECO:0000259" key="3">
    <source>
        <dbReference type="PROSITE" id="PS50887"/>
    </source>
</evidence>
<evidence type="ECO:0000313" key="5">
    <source>
        <dbReference type="Proteomes" id="UP000585437"/>
    </source>
</evidence>
<dbReference type="Proteomes" id="UP000585437">
    <property type="component" value="Unassembled WGS sequence"/>
</dbReference>
<dbReference type="CDD" id="cd01948">
    <property type="entry name" value="EAL"/>
    <property type="match status" value="1"/>
</dbReference>
<dbReference type="RefSeq" id="WP_184655402.1">
    <property type="nucleotide sequence ID" value="NZ_JACHBU010000007.1"/>
</dbReference>
<feature type="domain" description="GGDEF" evidence="3">
    <location>
        <begin position="694"/>
        <end position="827"/>
    </location>
</feature>
<dbReference type="NCBIfam" id="TIGR00254">
    <property type="entry name" value="GGDEF"/>
    <property type="match status" value="1"/>
</dbReference>
<dbReference type="InterPro" id="IPR000160">
    <property type="entry name" value="GGDEF_dom"/>
</dbReference>
<dbReference type="InterPro" id="IPR052155">
    <property type="entry name" value="Biofilm_reg_signaling"/>
</dbReference>
<evidence type="ECO:0000313" key="4">
    <source>
        <dbReference type="EMBL" id="MBB6510103.1"/>
    </source>
</evidence>
<dbReference type="SMART" id="SM00086">
    <property type="entry name" value="PAC"/>
    <property type="match status" value="2"/>
</dbReference>
<sequence length="847" mass="93850">MSKRRLSDALSTDAIWPAFQPLVDLQSGAIIGFEVLARWTDSEAGAIAPSDFIPFAETSNLIGALTQKIVQDACRKAASWRGDFVLAINLSPTQFQDPDLFHFLASIISETGFPMNRIHIEMTESALLDDDTVVRENIASLKSAGMGISLDDFGTGFASLTRLHAFPFDKLKIDTSFVRSMQHDSGSRKIVASVIGLGQSLGMTVVAEGVETEEQAEMLKRLGCDVGQGWLFGRPVDGDATERLLAVSKQKPLTERRGTRSLFLRVHQLETLYEAAPVGLCFLDSDLRHVSVNNRFAAMLGLTPEQMIGLTVHSFMPAREARRVTKDLQRVLAGEPLIVDEYRPPGSENILLVVNQRVDDDAGEPIGISVTAIDVTGHKSMEKALTETEDHARWSIELSPNIPWSSDAEGIVNFMGPTPDPTMSRMRDRIADWYGRMHPDDSLRVRREWLGWLPSGDPFETRFRMRLHDDSWRWMVSRAKPHRDATGKIAKWYGTITEIVPTEVPLDGKVSVKVPHVWHDPDQADVLPTQHLISMLMRMFESAPIAMAITTSDTKTSSYVKVNDAYLKLTGLKWDEINGKKLISEGAAIDNPARDRRHRLLREDGAYELEDVEIAHSDGTIIPTLISAQRTIVDGVSFDVEVIVDVSARVRQQRAIESALKTSAQTDALSGLPNRACFDEVVAGEVARNLLNDRKLAIAYIDLNGFKIVNDSLGHSAGDEVLRTISARLRESFRATDFIARVGGDEFAILLDMDRKYAGDMQTHIQETMERVSKPIPIDGQVTFTGAAVGVTFLQAEDTPQTYVKRADDYMYLAKATGKRVAVVCFGQVLDPPTTHKVDRTNGVRDG</sequence>
<dbReference type="InterPro" id="IPR043128">
    <property type="entry name" value="Rev_trsase/Diguanyl_cyclase"/>
</dbReference>
<dbReference type="PROSITE" id="PS50887">
    <property type="entry name" value="GGDEF"/>
    <property type="match status" value="1"/>
</dbReference>
<dbReference type="InterPro" id="IPR035919">
    <property type="entry name" value="EAL_sf"/>
</dbReference>
<dbReference type="SMART" id="SM00267">
    <property type="entry name" value="GGDEF"/>
    <property type="match status" value="1"/>
</dbReference>
<dbReference type="PANTHER" id="PTHR44757:SF2">
    <property type="entry name" value="BIOFILM ARCHITECTURE MAINTENANCE PROTEIN MBAA"/>
    <property type="match status" value="1"/>
</dbReference>
<reference evidence="4 5" key="1">
    <citation type="submission" date="2020-08" db="EMBL/GenBank/DDBJ databases">
        <title>The Agave Microbiome: Exploring the role of microbial communities in plant adaptations to desert environments.</title>
        <authorList>
            <person name="Partida-Martinez L.P."/>
        </authorList>
    </citation>
    <scope>NUCLEOTIDE SEQUENCE [LARGE SCALE GENOMIC DNA]</scope>
    <source>
        <strain evidence="4 5">AS3.12</strain>
    </source>
</reference>
<dbReference type="SUPFAM" id="SSF55785">
    <property type="entry name" value="PYP-like sensor domain (PAS domain)"/>
    <property type="match status" value="3"/>
</dbReference>
<gene>
    <name evidence="4" type="ORF">F4695_003489</name>
</gene>
<dbReference type="EMBL" id="JACHBU010000007">
    <property type="protein sequence ID" value="MBB6510103.1"/>
    <property type="molecule type" value="Genomic_DNA"/>
</dbReference>
<dbReference type="AlphaFoldDB" id="A0A7X0JM26"/>
<proteinExistence type="predicted"/>
<name>A0A7X0JM26_9HYPH</name>